<dbReference type="Proteomes" id="UP001596455">
    <property type="component" value="Unassembled WGS sequence"/>
</dbReference>
<organism evidence="1 2">
    <name type="scientific">Georgenia alba</name>
    <dbReference type="NCBI Taxonomy" id="2233858"/>
    <lineage>
        <taxon>Bacteria</taxon>
        <taxon>Bacillati</taxon>
        <taxon>Actinomycetota</taxon>
        <taxon>Actinomycetes</taxon>
        <taxon>Micrococcales</taxon>
        <taxon>Bogoriellaceae</taxon>
        <taxon>Georgenia</taxon>
    </lineage>
</organism>
<sequence>MSRITARRRPTRGVLLVLLLVLLLVVVLVADRATHARTEARISGELARSLDLQEPPAVTVDGFPFLTQVAAGRLGSVRAQAEDVTIDTPDGSLGLHGVRAHARDVTLQTPSVVGRLELGGTLRDASIQNIVGRPGVEVATRTDGIHLTTEILGLRAGLVAVPEVTAERFVFRPVAASLAGNDVELATVVGLLPPELRELEVDVSDLPMGLRVTAADPVDGGLRLALTGTDLTLEE</sequence>
<reference evidence="2" key="1">
    <citation type="journal article" date="2019" name="Int. J. Syst. Evol. Microbiol.">
        <title>The Global Catalogue of Microorganisms (GCM) 10K type strain sequencing project: providing services to taxonomists for standard genome sequencing and annotation.</title>
        <authorList>
            <consortium name="The Broad Institute Genomics Platform"/>
            <consortium name="The Broad Institute Genome Sequencing Center for Infectious Disease"/>
            <person name="Wu L."/>
            <person name="Ma J."/>
        </authorList>
    </citation>
    <scope>NUCLEOTIDE SEQUENCE [LARGE SCALE GENOMIC DNA]</scope>
    <source>
        <strain evidence="2">JCM 1490</strain>
    </source>
</reference>
<evidence type="ECO:0000313" key="2">
    <source>
        <dbReference type="Proteomes" id="UP001596455"/>
    </source>
</evidence>
<dbReference type="RefSeq" id="WP_382390141.1">
    <property type="nucleotide sequence ID" value="NZ_JBHTCQ010000001.1"/>
</dbReference>
<evidence type="ECO:0000313" key="1">
    <source>
        <dbReference type="EMBL" id="MFC7403562.1"/>
    </source>
</evidence>
<name>A0ABW2Q3T3_9MICO</name>
<dbReference type="Pfam" id="PF11209">
    <property type="entry name" value="LmeA"/>
    <property type="match status" value="1"/>
</dbReference>
<keyword evidence="2" id="KW-1185">Reference proteome</keyword>
<comment type="caution">
    <text evidence="1">The sequence shown here is derived from an EMBL/GenBank/DDBJ whole genome shotgun (WGS) entry which is preliminary data.</text>
</comment>
<proteinExistence type="predicted"/>
<protein>
    <submittedName>
        <fullName evidence="1">DUF2993 domain-containing protein</fullName>
    </submittedName>
</protein>
<accession>A0ABW2Q3T3</accession>
<gene>
    <name evidence="1" type="ORF">ACFQQL_00470</name>
</gene>
<dbReference type="EMBL" id="JBHTCQ010000001">
    <property type="protein sequence ID" value="MFC7403562.1"/>
    <property type="molecule type" value="Genomic_DNA"/>
</dbReference>
<dbReference type="InterPro" id="IPR021373">
    <property type="entry name" value="DUF2993"/>
</dbReference>